<organism evidence="3 4">
    <name type="scientific">Chitinophaga rhizophila</name>
    <dbReference type="NCBI Taxonomy" id="2866212"/>
    <lineage>
        <taxon>Bacteria</taxon>
        <taxon>Pseudomonadati</taxon>
        <taxon>Bacteroidota</taxon>
        <taxon>Chitinophagia</taxon>
        <taxon>Chitinophagales</taxon>
        <taxon>Chitinophagaceae</taxon>
        <taxon>Chitinophaga</taxon>
    </lineage>
</organism>
<evidence type="ECO:0000313" key="4">
    <source>
        <dbReference type="Proteomes" id="UP000812961"/>
    </source>
</evidence>
<dbReference type="InterPro" id="IPR029044">
    <property type="entry name" value="Nucleotide-diphossugar_trans"/>
</dbReference>
<evidence type="ECO:0000313" key="3">
    <source>
        <dbReference type="EMBL" id="MBW8683653.1"/>
    </source>
</evidence>
<sequence>MTDLITVIILSYNEEKHIERCIANLSRITNRIIVIDSLSTDRTVEIATSLGAVVIQRAWPGNQADQFNWALDNCMITTPWTMRMDSDEYLLDELIAEINSKLPQAKPETGGFIIRRRVIFMGKWIRWGGFYPHCLLRIWRTGNGRLEKKEMDEHVVLNTGTYETLQHDMADHNLNNLTWWTTKQNGYASREVNDLLERKRVIQEGKLEIEQPTGENTSRKRWWKENLYNRSPLLMRSILYFFYRYFVLLGFLDGKEGLIWHVLQGFWYRFLVDAKMYELKRNKGF</sequence>
<dbReference type="CDD" id="cd02511">
    <property type="entry name" value="Beta4Glucosyltransferase"/>
    <property type="match status" value="1"/>
</dbReference>
<reference evidence="3 4" key="1">
    <citation type="submission" date="2021-08" db="EMBL/GenBank/DDBJ databases">
        <title>The genome sequence of Chitinophaga sp. B61.</title>
        <authorList>
            <person name="Zhang X."/>
        </authorList>
    </citation>
    <scope>NUCLEOTIDE SEQUENCE [LARGE SCALE GENOMIC DNA]</scope>
    <source>
        <strain evidence="3 4">B61</strain>
    </source>
</reference>
<dbReference type="SUPFAM" id="SSF53448">
    <property type="entry name" value="Nucleotide-diphospho-sugar transferases"/>
    <property type="match status" value="1"/>
</dbReference>
<comment type="similarity">
    <text evidence="1">Belongs to the glycosyltransferase 2 family. WaaE/KdtX subfamily.</text>
</comment>
<evidence type="ECO:0000256" key="1">
    <source>
        <dbReference type="ARBA" id="ARBA00038494"/>
    </source>
</evidence>
<accession>A0ABS7GAU6</accession>
<dbReference type="PANTHER" id="PTHR43630:SF2">
    <property type="entry name" value="GLYCOSYLTRANSFERASE"/>
    <property type="match status" value="1"/>
</dbReference>
<dbReference type="EMBL" id="JAICCF010000001">
    <property type="protein sequence ID" value="MBW8683653.1"/>
    <property type="molecule type" value="Genomic_DNA"/>
</dbReference>
<gene>
    <name evidence="3" type="ORF">K1Y79_04845</name>
</gene>
<protein>
    <submittedName>
        <fullName evidence="3">Glycosyltransferase family 2 protein</fullName>
    </submittedName>
</protein>
<dbReference type="RefSeq" id="WP_220248867.1">
    <property type="nucleotide sequence ID" value="NZ_JAICCF010000001.1"/>
</dbReference>
<keyword evidence="4" id="KW-1185">Reference proteome</keyword>
<feature type="domain" description="Glycosyltransferase 2-like" evidence="2">
    <location>
        <begin position="6"/>
        <end position="149"/>
    </location>
</feature>
<name>A0ABS7GAU6_9BACT</name>
<comment type="caution">
    <text evidence="3">The sequence shown here is derived from an EMBL/GenBank/DDBJ whole genome shotgun (WGS) entry which is preliminary data.</text>
</comment>
<dbReference type="InterPro" id="IPR001173">
    <property type="entry name" value="Glyco_trans_2-like"/>
</dbReference>
<dbReference type="Gene3D" id="3.90.550.10">
    <property type="entry name" value="Spore Coat Polysaccharide Biosynthesis Protein SpsA, Chain A"/>
    <property type="match status" value="1"/>
</dbReference>
<proteinExistence type="inferred from homology"/>
<dbReference type="Pfam" id="PF00535">
    <property type="entry name" value="Glycos_transf_2"/>
    <property type="match status" value="1"/>
</dbReference>
<dbReference type="PANTHER" id="PTHR43630">
    <property type="entry name" value="POLY-BETA-1,6-N-ACETYL-D-GLUCOSAMINE SYNTHASE"/>
    <property type="match status" value="1"/>
</dbReference>
<dbReference type="Proteomes" id="UP000812961">
    <property type="component" value="Unassembled WGS sequence"/>
</dbReference>
<evidence type="ECO:0000259" key="2">
    <source>
        <dbReference type="Pfam" id="PF00535"/>
    </source>
</evidence>